<dbReference type="InterPro" id="IPR012317">
    <property type="entry name" value="Poly(ADP-ribose)pol_cat_dom"/>
</dbReference>
<sequence>LEGGFVRDWVVGNYTSRPANPSPSPKDWIEYSNNLPYLNKEVVPADLDCHLPTHAYFDIEKFQDELHKYHITCKVYRQDWRYVLLIDEDVPTGPFTMDLIEPHVALTQDRIDFDVNNLSLEKEYTHELAMRVDIQQRPYLIELEAIVDNIKNKRFQILRPIDYRLEERVDKMVNIRHWTQLGQPFLVVPNPDPKYWSVLVRLPSSDKLYKDVEAQMKNIENNTTILSIEQIRNPLLEDQYEAMKRIIAKQCSSFDPNERELFHGTNGEAIDGIRDNGFDDRFSKTGNWGK</sequence>
<evidence type="ECO:0000259" key="1">
    <source>
        <dbReference type="PROSITE" id="PS51059"/>
    </source>
</evidence>
<organism evidence="3 4">
    <name type="scientific">Didymodactylos carnosus</name>
    <dbReference type="NCBI Taxonomy" id="1234261"/>
    <lineage>
        <taxon>Eukaryota</taxon>
        <taxon>Metazoa</taxon>
        <taxon>Spiralia</taxon>
        <taxon>Gnathifera</taxon>
        <taxon>Rotifera</taxon>
        <taxon>Eurotatoria</taxon>
        <taxon>Bdelloidea</taxon>
        <taxon>Philodinida</taxon>
        <taxon>Philodinidae</taxon>
        <taxon>Didymodactylos</taxon>
    </lineage>
</organism>
<evidence type="ECO:0000313" key="2">
    <source>
        <dbReference type="EMBL" id="CAF1615408.1"/>
    </source>
</evidence>
<dbReference type="GO" id="GO:0005634">
    <property type="term" value="C:nucleus"/>
    <property type="evidence" value="ECO:0007669"/>
    <property type="project" value="TreeGrafter"/>
</dbReference>
<dbReference type="EMBL" id="CAJNOK010054331">
    <property type="protein sequence ID" value="CAF1615408.1"/>
    <property type="molecule type" value="Genomic_DNA"/>
</dbReference>
<dbReference type="PROSITE" id="PS51059">
    <property type="entry name" value="PARP_CATALYTIC"/>
    <property type="match status" value="1"/>
</dbReference>
<dbReference type="Gene3D" id="3.90.228.10">
    <property type="match status" value="1"/>
</dbReference>
<dbReference type="PANTHER" id="PTHR45740">
    <property type="entry name" value="POLY [ADP-RIBOSE] POLYMERASE"/>
    <property type="match status" value="1"/>
</dbReference>
<evidence type="ECO:0000313" key="4">
    <source>
        <dbReference type="Proteomes" id="UP000682733"/>
    </source>
</evidence>
<dbReference type="Proteomes" id="UP000677228">
    <property type="component" value="Unassembled WGS sequence"/>
</dbReference>
<evidence type="ECO:0000313" key="3">
    <source>
        <dbReference type="EMBL" id="CAF4431407.1"/>
    </source>
</evidence>
<protein>
    <recommendedName>
        <fullName evidence="1">PARP catalytic domain-containing protein</fullName>
    </recommendedName>
</protein>
<dbReference type="PANTHER" id="PTHR45740:SF2">
    <property type="entry name" value="POLY [ADP-RIBOSE] POLYMERASE"/>
    <property type="match status" value="1"/>
</dbReference>
<dbReference type="AlphaFoldDB" id="A0A8S2W4V7"/>
<dbReference type="Proteomes" id="UP000682733">
    <property type="component" value="Unassembled WGS sequence"/>
</dbReference>
<dbReference type="SUPFAM" id="SSF56399">
    <property type="entry name" value="ADP-ribosylation"/>
    <property type="match status" value="1"/>
</dbReference>
<dbReference type="InterPro" id="IPR051712">
    <property type="entry name" value="ARTD-AVP"/>
</dbReference>
<comment type="caution">
    <text evidence="3">The sequence shown here is derived from an EMBL/GenBank/DDBJ whole genome shotgun (WGS) entry which is preliminary data.</text>
</comment>
<dbReference type="EMBL" id="CAJOBA010078852">
    <property type="protein sequence ID" value="CAF4431407.1"/>
    <property type="molecule type" value="Genomic_DNA"/>
</dbReference>
<feature type="non-terminal residue" evidence="3">
    <location>
        <position position="1"/>
    </location>
</feature>
<gene>
    <name evidence="2" type="ORF">OVA965_LOCUS42874</name>
    <name evidence="3" type="ORF">TMI583_LOCUS44921</name>
</gene>
<proteinExistence type="predicted"/>
<reference evidence="3" key="1">
    <citation type="submission" date="2021-02" db="EMBL/GenBank/DDBJ databases">
        <authorList>
            <person name="Nowell W R."/>
        </authorList>
    </citation>
    <scope>NUCLEOTIDE SEQUENCE</scope>
</reference>
<name>A0A8S2W4V7_9BILA</name>
<dbReference type="GO" id="GO:0003950">
    <property type="term" value="F:NAD+ poly-ADP-ribosyltransferase activity"/>
    <property type="evidence" value="ECO:0007669"/>
    <property type="project" value="InterPro"/>
</dbReference>
<accession>A0A8S2W4V7</accession>
<feature type="domain" description="PARP catalytic" evidence="1">
    <location>
        <begin position="185"/>
        <end position="290"/>
    </location>
</feature>
<dbReference type="GO" id="GO:1990404">
    <property type="term" value="F:NAD+-protein mono-ADP-ribosyltransferase activity"/>
    <property type="evidence" value="ECO:0007669"/>
    <property type="project" value="TreeGrafter"/>
</dbReference>